<feature type="domain" description="Cathepsin propeptide inhibitor" evidence="9">
    <location>
        <begin position="30"/>
        <end position="89"/>
    </location>
</feature>
<dbReference type="InterPro" id="IPR025661">
    <property type="entry name" value="Pept_asp_AS"/>
</dbReference>
<accession>A0AAW1C4N4</accession>
<dbReference type="EMBL" id="JAOTOJ010000001">
    <property type="protein sequence ID" value="KAK9409003.1"/>
    <property type="molecule type" value="Genomic_DNA"/>
</dbReference>
<dbReference type="CDD" id="cd02248">
    <property type="entry name" value="Peptidase_C1A"/>
    <property type="match status" value="1"/>
</dbReference>
<dbReference type="Pfam" id="PF08246">
    <property type="entry name" value="Inhibitor_I29"/>
    <property type="match status" value="1"/>
</dbReference>
<dbReference type="AlphaFoldDB" id="A0AAW1C4N4"/>
<evidence type="ECO:0000259" key="9">
    <source>
        <dbReference type="SMART" id="SM00848"/>
    </source>
</evidence>
<evidence type="ECO:0000256" key="5">
    <source>
        <dbReference type="ARBA" id="ARBA00023145"/>
    </source>
</evidence>
<keyword evidence="4" id="KW-0788">Thiol protease</keyword>
<keyword evidence="6" id="KW-1015">Disulfide bond</keyword>
<dbReference type="GO" id="GO:0006508">
    <property type="term" value="P:proteolysis"/>
    <property type="evidence" value="ECO:0007669"/>
    <property type="project" value="UniProtKB-KW"/>
</dbReference>
<dbReference type="InterPro" id="IPR013128">
    <property type="entry name" value="Peptidase_C1A"/>
</dbReference>
<dbReference type="InterPro" id="IPR038765">
    <property type="entry name" value="Papain-like_cys_pep_sf"/>
</dbReference>
<dbReference type="InterPro" id="IPR013201">
    <property type="entry name" value="Prot_inhib_I29"/>
</dbReference>
<feature type="signal peptide" evidence="7">
    <location>
        <begin position="1"/>
        <end position="19"/>
    </location>
</feature>
<dbReference type="PROSITE" id="PS00139">
    <property type="entry name" value="THIOL_PROTEASE_CYS"/>
    <property type="match status" value="1"/>
</dbReference>
<dbReference type="Proteomes" id="UP001474421">
    <property type="component" value="Unassembled WGS sequence"/>
</dbReference>
<keyword evidence="3" id="KW-0378">Hydrolase</keyword>
<dbReference type="Pfam" id="PF00112">
    <property type="entry name" value="Peptidase_C1"/>
    <property type="match status" value="1"/>
</dbReference>
<protein>
    <submittedName>
        <fullName evidence="10">Cathepsin L1-like</fullName>
    </submittedName>
</protein>
<dbReference type="SMART" id="SM00645">
    <property type="entry name" value="Pept_C1"/>
    <property type="match status" value="1"/>
</dbReference>
<comment type="similarity">
    <text evidence="1">Belongs to the peptidase C1 family.</text>
</comment>
<dbReference type="SUPFAM" id="SSF54001">
    <property type="entry name" value="Cysteine proteinases"/>
    <property type="match status" value="1"/>
</dbReference>
<proteinExistence type="inferred from homology"/>
<dbReference type="InterPro" id="IPR000668">
    <property type="entry name" value="Peptidase_C1A_C"/>
</dbReference>
<dbReference type="InterPro" id="IPR000169">
    <property type="entry name" value="Pept_cys_AS"/>
</dbReference>
<feature type="domain" description="Peptidase C1A papain C-terminal" evidence="8">
    <location>
        <begin position="119"/>
        <end position="338"/>
    </location>
</feature>
<organism evidence="10 11">
    <name type="scientific">Crotalus adamanteus</name>
    <name type="common">Eastern diamondback rattlesnake</name>
    <dbReference type="NCBI Taxonomy" id="8729"/>
    <lineage>
        <taxon>Eukaryota</taxon>
        <taxon>Metazoa</taxon>
        <taxon>Chordata</taxon>
        <taxon>Craniata</taxon>
        <taxon>Vertebrata</taxon>
        <taxon>Euteleostomi</taxon>
        <taxon>Lepidosauria</taxon>
        <taxon>Squamata</taxon>
        <taxon>Bifurcata</taxon>
        <taxon>Unidentata</taxon>
        <taxon>Episquamata</taxon>
        <taxon>Toxicofera</taxon>
        <taxon>Serpentes</taxon>
        <taxon>Colubroidea</taxon>
        <taxon>Viperidae</taxon>
        <taxon>Crotalinae</taxon>
        <taxon>Crotalus</taxon>
    </lineage>
</organism>
<dbReference type="InterPro" id="IPR039417">
    <property type="entry name" value="Peptidase_C1A_papain-like"/>
</dbReference>
<dbReference type="FunFam" id="3.90.70.10:FF:000006">
    <property type="entry name" value="Cathepsin S"/>
    <property type="match status" value="1"/>
</dbReference>
<name>A0AAW1C4N4_CROAD</name>
<dbReference type="InterPro" id="IPR025660">
    <property type="entry name" value="Pept_his_AS"/>
</dbReference>
<dbReference type="Gene3D" id="3.90.70.10">
    <property type="entry name" value="Cysteine proteinases"/>
    <property type="match status" value="1"/>
</dbReference>
<evidence type="ECO:0000256" key="6">
    <source>
        <dbReference type="ARBA" id="ARBA00023157"/>
    </source>
</evidence>
<dbReference type="PANTHER" id="PTHR12411">
    <property type="entry name" value="CYSTEINE PROTEASE FAMILY C1-RELATED"/>
    <property type="match status" value="1"/>
</dbReference>
<dbReference type="SMART" id="SM00848">
    <property type="entry name" value="Inhibitor_I29"/>
    <property type="match status" value="1"/>
</dbReference>
<keyword evidence="2" id="KW-0645">Protease</keyword>
<dbReference type="PROSITE" id="PS00639">
    <property type="entry name" value="THIOL_PROTEASE_HIS"/>
    <property type="match status" value="1"/>
</dbReference>
<sequence>MWSFVQLTVTTLVFLKVSCNPVDLALEGAWKGWKETHAKSYLEEEESFRRTIWERNLWRIEQHNLEAAQGKHSFQVAMNHLGDLTDEEFNQMLNRFQPDQTKEYEEGATYFQESATKEIPKQVDWRTKGFVTPIKNQGHCGSCWAFSATGALEGLFFKKTGKLVPLSEQNLMDCSWKLGNKGCHGGYVSHAFEYVRDNRGINSEQDYPYQEKDEFECHYNPTTRVGNCTSLVWIQSQNEAALERAVATMGPVSLGVDAKNFGFHFYKSGIFASSECTHKVTHAMLAVGYGTEQESNKTTDYWILKNSWSENWGEQGYMRLVKGVDNHCGVANQACYPTM</sequence>
<evidence type="ECO:0000256" key="3">
    <source>
        <dbReference type="ARBA" id="ARBA00022801"/>
    </source>
</evidence>
<dbReference type="GO" id="GO:0008234">
    <property type="term" value="F:cysteine-type peptidase activity"/>
    <property type="evidence" value="ECO:0007669"/>
    <property type="project" value="UniProtKB-KW"/>
</dbReference>
<reference evidence="10 11" key="1">
    <citation type="journal article" date="2024" name="Proc. Natl. Acad. Sci. U.S.A.">
        <title>The genetic regulatory architecture and epigenomic basis for age-related changes in rattlesnake venom.</title>
        <authorList>
            <person name="Hogan M.P."/>
            <person name="Holding M.L."/>
            <person name="Nystrom G.S."/>
            <person name="Colston T.J."/>
            <person name="Bartlett D.A."/>
            <person name="Mason A.J."/>
            <person name="Ellsworth S.A."/>
            <person name="Rautsaw R.M."/>
            <person name="Lawrence K.C."/>
            <person name="Strickland J.L."/>
            <person name="He B."/>
            <person name="Fraser P."/>
            <person name="Margres M.J."/>
            <person name="Gilbert D.M."/>
            <person name="Gibbs H.L."/>
            <person name="Parkinson C.L."/>
            <person name="Rokyta D.R."/>
        </authorList>
    </citation>
    <scope>NUCLEOTIDE SEQUENCE [LARGE SCALE GENOMIC DNA]</scope>
    <source>
        <strain evidence="10">DRR0105</strain>
    </source>
</reference>
<evidence type="ECO:0000256" key="7">
    <source>
        <dbReference type="SAM" id="SignalP"/>
    </source>
</evidence>
<evidence type="ECO:0000259" key="8">
    <source>
        <dbReference type="SMART" id="SM00645"/>
    </source>
</evidence>
<evidence type="ECO:0000256" key="1">
    <source>
        <dbReference type="ARBA" id="ARBA00008455"/>
    </source>
</evidence>
<evidence type="ECO:0000256" key="2">
    <source>
        <dbReference type="ARBA" id="ARBA00022670"/>
    </source>
</evidence>
<gene>
    <name evidence="10" type="ORF">NXF25_000178</name>
</gene>
<keyword evidence="7" id="KW-0732">Signal</keyword>
<evidence type="ECO:0000256" key="4">
    <source>
        <dbReference type="ARBA" id="ARBA00022807"/>
    </source>
</evidence>
<dbReference type="PRINTS" id="PR00705">
    <property type="entry name" value="PAPAIN"/>
</dbReference>
<comment type="caution">
    <text evidence="10">The sequence shown here is derived from an EMBL/GenBank/DDBJ whole genome shotgun (WGS) entry which is preliminary data.</text>
</comment>
<evidence type="ECO:0000313" key="10">
    <source>
        <dbReference type="EMBL" id="KAK9409003.1"/>
    </source>
</evidence>
<keyword evidence="11" id="KW-1185">Reference proteome</keyword>
<dbReference type="PROSITE" id="PS00640">
    <property type="entry name" value="THIOL_PROTEASE_ASN"/>
    <property type="match status" value="1"/>
</dbReference>
<keyword evidence="5" id="KW-0865">Zymogen</keyword>
<feature type="chain" id="PRO_5043441263" evidence="7">
    <location>
        <begin position="20"/>
        <end position="339"/>
    </location>
</feature>
<evidence type="ECO:0000313" key="11">
    <source>
        <dbReference type="Proteomes" id="UP001474421"/>
    </source>
</evidence>